<dbReference type="RefSeq" id="WP_022612061.1">
    <property type="nucleotide sequence ID" value="NZ_LK391965.1"/>
</dbReference>
<evidence type="ECO:0000313" key="3">
    <source>
        <dbReference type="Proteomes" id="UP000018211"/>
    </source>
</evidence>
<dbReference type="EMBL" id="CAOF01000114">
    <property type="protein sequence ID" value="CCO47161.1"/>
    <property type="molecule type" value="Genomic_DNA"/>
</dbReference>
<dbReference type="InterPro" id="IPR025644">
    <property type="entry name" value="DUF4344"/>
</dbReference>
<gene>
    <name evidence="2" type="ORF">VIBNISOn1_240002</name>
</gene>
<evidence type="ECO:0008006" key="4">
    <source>
        <dbReference type="Google" id="ProtNLM"/>
    </source>
</evidence>
<proteinExistence type="predicted"/>
<keyword evidence="1" id="KW-0732">Signal</keyword>
<protein>
    <recommendedName>
        <fullName evidence="4">Metallopeptidase DUF4344</fullName>
    </recommendedName>
</protein>
<comment type="caution">
    <text evidence="2">The sequence shown here is derived from an EMBL/GenBank/DDBJ whole genome shotgun (WGS) entry which is preliminary data.</text>
</comment>
<reference evidence="2 3" key="1">
    <citation type="journal article" date="2013" name="ISME J.">
        <title>Comparative genomics of pathogenic lineages of Vibrio nigripulchritudo identifies virulence-associated traits.</title>
        <authorList>
            <person name="Goudenege D."/>
            <person name="Labreuche Y."/>
            <person name="Krin E."/>
            <person name="Ansquer D."/>
            <person name="Mangenot S."/>
            <person name="Calteau A."/>
            <person name="Medigue C."/>
            <person name="Mazel D."/>
            <person name="Polz M.F."/>
            <person name="Le Roux F."/>
        </authorList>
    </citation>
    <scope>NUCLEOTIDE SEQUENCE [LARGE SCALE GENOMIC DNA]</scope>
    <source>
        <strain evidence="2 3">SOn1</strain>
    </source>
</reference>
<feature type="signal peptide" evidence="1">
    <location>
        <begin position="1"/>
        <end position="21"/>
    </location>
</feature>
<evidence type="ECO:0000256" key="1">
    <source>
        <dbReference type="SAM" id="SignalP"/>
    </source>
</evidence>
<dbReference type="Proteomes" id="UP000018211">
    <property type="component" value="Unassembled WGS sequence"/>
</dbReference>
<dbReference type="AlphaFoldDB" id="A0AAV2VR64"/>
<evidence type="ECO:0000313" key="2">
    <source>
        <dbReference type="EMBL" id="CCO47161.1"/>
    </source>
</evidence>
<organism evidence="2 3">
    <name type="scientific">Vibrio nigripulchritudo SOn1</name>
    <dbReference type="NCBI Taxonomy" id="1238450"/>
    <lineage>
        <taxon>Bacteria</taxon>
        <taxon>Pseudomonadati</taxon>
        <taxon>Pseudomonadota</taxon>
        <taxon>Gammaproteobacteria</taxon>
        <taxon>Vibrionales</taxon>
        <taxon>Vibrionaceae</taxon>
        <taxon>Vibrio</taxon>
    </lineage>
</organism>
<accession>A0AAV2VR64</accession>
<sequence>MKRILNGSLLATVFLSASVLAKNNIELVYLEPNSEDEKAVKSLLVSSGVNELVVGFGENLFPFDKPLTIEYGSDDGPLFDPESNTVQMPYFFVSEAQNYFAKNSYEKKYGKKAEQGAIDTVLHTLLHELGHAYITDKQIPVLGKEEDAVDNLATIVMIEYVENGADAAISAADMFDFETEGQPDHYQLVEYAGEHSFNLQRYFQTLCLVYGSDPEKFSGLLDEIGKDYREEREGYCEYNYNTISTNWHTYLGELQNK</sequence>
<feature type="chain" id="PRO_5044022198" description="Metallopeptidase DUF4344" evidence="1">
    <location>
        <begin position="22"/>
        <end position="257"/>
    </location>
</feature>
<dbReference type="Pfam" id="PF14247">
    <property type="entry name" value="DUF4344"/>
    <property type="match status" value="1"/>
</dbReference>
<name>A0AAV2VR64_9VIBR</name>